<comment type="caution">
    <text evidence="2">The sequence shown here is derived from an EMBL/GenBank/DDBJ whole genome shotgun (WGS) entry which is preliminary data.</text>
</comment>
<reference evidence="2" key="1">
    <citation type="submission" date="2023-06" db="EMBL/GenBank/DDBJ databases">
        <title>Genome sequence of Nocardioides sp. SOB44.</title>
        <authorList>
            <person name="Zhang G."/>
        </authorList>
    </citation>
    <scope>NUCLEOTIDE SEQUENCE</scope>
    <source>
        <strain evidence="2">SOB44</strain>
    </source>
</reference>
<organism evidence="2 3">
    <name type="scientific">Nocardioides cremeus</name>
    <dbReference type="NCBI Taxonomy" id="3058044"/>
    <lineage>
        <taxon>Bacteria</taxon>
        <taxon>Bacillati</taxon>
        <taxon>Actinomycetota</taxon>
        <taxon>Actinomycetes</taxon>
        <taxon>Propionibacteriales</taxon>
        <taxon>Nocardioidaceae</taxon>
        <taxon>Nocardioides</taxon>
    </lineage>
</organism>
<evidence type="ECO:0008006" key="4">
    <source>
        <dbReference type="Google" id="ProtNLM"/>
    </source>
</evidence>
<protein>
    <recommendedName>
        <fullName evidence="4">ESX secretion-associated protein EspG</fullName>
    </recommendedName>
</protein>
<evidence type="ECO:0000256" key="1">
    <source>
        <dbReference type="SAM" id="MobiDB-lite"/>
    </source>
</evidence>
<feature type="compositionally biased region" description="Low complexity" evidence="1">
    <location>
        <begin position="158"/>
        <end position="167"/>
    </location>
</feature>
<dbReference type="Proteomes" id="UP001168363">
    <property type="component" value="Unassembled WGS sequence"/>
</dbReference>
<dbReference type="EMBL" id="JAULSC010000001">
    <property type="protein sequence ID" value="MDO3394338.1"/>
    <property type="molecule type" value="Genomic_DNA"/>
</dbReference>
<dbReference type="RefSeq" id="WP_302705318.1">
    <property type="nucleotide sequence ID" value="NZ_JAULSC010000001.1"/>
</dbReference>
<gene>
    <name evidence="2" type="ORF">QWJ41_01250</name>
</gene>
<name>A0ABT8TMY7_9ACTN</name>
<accession>A0ABT8TMY7</accession>
<proteinExistence type="predicted"/>
<evidence type="ECO:0000313" key="3">
    <source>
        <dbReference type="Proteomes" id="UP001168363"/>
    </source>
</evidence>
<sequence length="258" mass="27280">MSAPLPSVDGAVFVEVLTDEELSVVARPGPMPVTPFLDELDEAQRETARRTAYRSLLARGVLDPPTPEAVARAAAVRDGSVELPVRDDVRSLVALREGAEMVVAVARSAAAWQDFWYAHVVKDVVLLEQVSSDGLHRFALLEAEELARAVLGAAVHPDAGAAPTGGPVPVPAQTEDPTPPDEVLERLGAAFLRTDVVVRRVGDTDPPALTIFSGPGGCWLVDAAAAPRLAEPLDVETARARLSETLAGVRAELEVLRG</sequence>
<keyword evidence="3" id="KW-1185">Reference proteome</keyword>
<evidence type="ECO:0000313" key="2">
    <source>
        <dbReference type="EMBL" id="MDO3394338.1"/>
    </source>
</evidence>
<feature type="region of interest" description="Disordered" evidence="1">
    <location>
        <begin position="158"/>
        <end position="178"/>
    </location>
</feature>